<evidence type="ECO:0000313" key="2">
    <source>
        <dbReference type="Proteomes" id="UP000814207"/>
    </source>
</evidence>
<proteinExistence type="predicted"/>
<evidence type="ECO:0008006" key="3">
    <source>
        <dbReference type="Google" id="ProtNLM"/>
    </source>
</evidence>
<accession>A0A9Q3WYH2</accession>
<gene>
    <name evidence="1" type="ORF">GIW73_02135</name>
</gene>
<dbReference type="AlphaFoldDB" id="A0A9Q3WYH2"/>
<comment type="caution">
    <text evidence="1">The sequence shown here is derived from an EMBL/GenBank/DDBJ whole genome shotgun (WGS) entry which is preliminary data.</text>
</comment>
<dbReference type="Proteomes" id="UP000814207">
    <property type="component" value="Unassembled WGS sequence"/>
</dbReference>
<name>A0A9Q3WYH2_PSESX</name>
<protein>
    <recommendedName>
        <fullName evidence="3">Antitoxin Xre/MbcA/ParS-like toxin-binding domain-containing protein</fullName>
    </recommendedName>
</protein>
<organism evidence="1 2">
    <name type="scientific">Pseudomonas syringae</name>
    <dbReference type="NCBI Taxonomy" id="317"/>
    <lineage>
        <taxon>Bacteria</taxon>
        <taxon>Pseudomonadati</taxon>
        <taxon>Pseudomonadota</taxon>
        <taxon>Gammaproteobacteria</taxon>
        <taxon>Pseudomonadales</taxon>
        <taxon>Pseudomonadaceae</taxon>
        <taxon>Pseudomonas</taxon>
    </lineage>
</organism>
<sequence>MPLEDEYPGDADWQSTVALYREDYLDDDAHTLAKALGGDLDLAVVLRGKRGLKEGLWWIDHKVPALDNVRPADCLEDPRLIKRLRTALMSMPY</sequence>
<dbReference type="EMBL" id="WKEU01000004">
    <property type="protein sequence ID" value="MCF5061756.1"/>
    <property type="molecule type" value="Genomic_DNA"/>
</dbReference>
<reference evidence="1" key="1">
    <citation type="submission" date="2019-11" db="EMBL/GenBank/DDBJ databases">
        <title>Epiphytic Pseudomonas syringae from cherry orchards.</title>
        <authorList>
            <person name="Hulin M.T."/>
        </authorList>
    </citation>
    <scope>NUCLEOTIDE SEQUENCE</scope>
    <source>
        <strain evidence="1">PA-6-9A</strain>
    </source>
</reference>
<evidence type="ECO:0000313" key="1">
    <source>
        <dbReference type="EMBL" id="MCF5061756.1"/>
    </source>
</evidence>